<evidence type="ECO:0000259" key="4">
    <source>
        <dbReference type="Pfam" id="PF23232"/>
    </source>
</evidence>
<evidence type="ECO:0000259" key="2">
    <source>
        <dbReference type="Pfam" id="PF00004"/>
    </source>
</evidence>
<evidence type="ECO:0000256" key="1">
    <source>
        <dbReference type="SAM" id="MobiDB-lite"/>
    </source>
</evidence>
<keyword evidence="6" id="KW-1185">Reference proteome</keyword>
<evidence type="ECO:0008006" key="7">
    <source>
        <dbReference type="Google" id="ProtNLM"/>
    </source>
</evidence>
<dbReference type="GO" id="GO:0005524">
    <property type="term" value="F:ATP binding"/>
    <property type="evidence" value="ECO:0007669"/>
    <property type="project" value="InterPro"/>
</dbReference>
<dbReference type="Pfam" id="PF23232">
    <property type="entry name" value="AAA_lid_13"/>
    <property type="match status" value="1"/>
</dbReference>
<dbReference type="Pfam" id="PF22942">
    <property type="entry name" value="DUF7025"/>
    <property type="match status" value="1"/>
</dbReference>
<dbReference type="GO" id="GO:0016887">
    <property type="term" value="F:ATP hydrolysis activity"/>
    <property type="evidence" value="ECO:0007669"/>
    <property type="project" value="InterPro"/>
</dbReference>
<sequence length="709" mass="81757">MEVNDDPADSSSPSSEPRRNLDRQRKSDPEDPPRYLPIFTIDWRIRCANSKAEDKLYLDPPWVVESGPYDAHLRGSRAVQNLELYLERNKEVAFIIYKDYGCCGTPPLPRSNSQNTRDLGDDASALLKREQLAIISPELRAGLVGIASTALQDIPHPNFEEDKEVSYPYAWWFHRRKEVDAAVSQVPSAARPYVELIRDYILSRMKKTWRPMDKLLSKGMISAQYVGYLFVPNKIIVAKKGDGELSKMQAFVIEHWLHRGVSEIEFSAWLEVSCWSFDGAFTKTVLRLSLSKLPSETEDFPITDLSFYPMEFASAAIVEALRNRGRMFWKCRLRNYVSYSTEAGNELESSMGSRFMVDIATHKQMHPGEKVPAEQPQVTPLKIRPEYMSQDNPDLDDTFFMCLPTTIHGFNMDKKEWVKLEVHCIQDVAWNTEAFDFVVIDPEAKELVRAVVANQIRTTENTDLIRGKGNGLFILLHGQVHLRAFAYVAEIAKRPLYRVSCGDIGTKAEDVEEYLDVVLRLGKTWGCVVLFDEADVFLEQRSLVNLERNALVSVFLRVLEYYEGILILTSNRVGIFDEAFKSRIQLNLRYKTLDRNQRLQIWSNFLLRLKRLESERGPASIKSSEVLDYGVNVAAIQSKVEELAEVNLNGREIRNAISTARHLTRYRKEQMAYEHLQRVINKATKFDEYLLELNKWFSPDEIRRDKRER</sequence>
<dbReference type="InterPro" id="IPR027417">
    <property type="entry name" value="P-loop_NTPase"/>
</dbReference>
<dbReference type="PANTHER" id="PTHR46411">
    <property type="entry name" value="FAMILY ATPASE, PUTATIVE-RELATED"/>
    <property type="match status" value="1"/>
</dbReference>
<feature type="domain" description="AAA+ ATPase lid" evidence="4">
    <location>
        <begin position="593"/>
        <end position="694"/>
    </location>
</feature>
<organism evidence="5 6">
    <name type="scientific">Fusarium zealandicum</name>
    <dbReference type="NCBI Taxonomy" id="1053134"/>
    <lineage>
        <taxon>Eukaryota</taxon>
        <taxon>Fungi</taxon>
        <taxon>Dikarya</taxon>
        <taxon>Ascomycota</taxon>
        <taxon>Pezizomycotina</taxon>
        <taxon>Sordariomycetes</taxon>
        <taxon>Hypocreomycetidae</taxon>
        <taxon>Hypocreales</taxon>
        <taxon>Nectriaceae</taxon>
        <taxon>Fusarium</taxon>
        <taxon>Fusarium staphyleae species complex</taxon>
    </lineage>
</organism>
<name>A0A8H4UVD7_9HYPO</name>
<accession>A0A8H4UVD7</accession>
<dbReference type="SUPFAM" id="SSF52540">
    <property type="entry name" value="P-loop containing nucleoside triphosphate hydrolases"/>
    <property type="match status" value="1"/>
</dbReference>
<dbReference type="AlphaFoldDB" id="A0A8H4UVD7"/>
<dbReference type="Proteomes" id="UP000635477">
    <property type="component" value="Unassembled WGS sequence"/>
</dbReference>
<dbReference type="EMBL" id="JABEYC010000018">
    <property type="protein sequence ID" value="KAF4984482.1"/>
    <property type="molecule type" value="Genomic_DNA"/>
</dbReference>
<dbReference type="Pfam" id="PF00004">
    <property type="entry name" value="AAA"/>
    <property type="match status" value="1"/>
</dbReference>
<dbReference type="InterPro" id="IPR003959">
    <property type="entry name" value="ATPase_AAA_core"/>
</dbReference>
<feature type="compositionally biased region" description="Basic and acidic residues" evidence="1">
    <location>
        <begin position="16"/>
        <end position="33"/>
    </location>
</feature>
<dbReference type="PANTHER" id="PTHR46411:SF2">
    <property type="entry name" value="AAA+ ATPASE DOMAIN-CONTAINING PROTEIN"/>
    <property type="match status" value="1"/>
</dbReference>
<evidence type="ECO:0000313" key="6">
    <source>
        <dbReference type="Proteomes" id="UP000635477"/>
    </source>
</evidence>
<dbReference type="InterPro" id="IPR054289">
    <property type="entry name" value="DUF7025"/>
</dbReference>
<reference evidence="5" key="1">
    <citation type="journal article" date="2020" name="BMC Genomics">
        <title>Correction to: Identification and distribution of gene clusters required for synthesis of sphingolipid metabolism inhibitors in diverse species of the filamentous fungus Fusarium.</title>
        <authorList>
            <person name="Kim H.S."/>
            <person name="Lohmar J.M."/>
            <person name="Busman M."/>
            <person name="Brown D.W."/>
            <person name="Naumann T.A."/>
            <person name="Divon H.H."/>
            <person name="Lysoe E."/>
            <person name="Uhlig S."/>
            <person name="Proctor R.H."/>
        </authorList>
    </citation>
    <scope>NUCLEOTIDE SEQUENCE</scope>
    <source>
        <strain evidence="5">NRRL 22465</strain>
    </source>
</reference>
<dbReference type="InterPro" id="IPR056599">
    <property type="entry name" value="AAA_lid_fung"/>
</dbReference>
<dbReference type="OrthoDB" id="10042665at2759"/>
<evidence type="ECO:0000313" key="5">
    <source>
        <dbReference type="EMBL" id="KAF4984482.1"/>
    </source>
</evidence>
<feature type="domain" description="DUF7025" evidence="3">
    <location>
        <begin position="213"/>
        <end position="313"/>
    </location>
</feature>
<protein>
    <recommendedName>
        <fullName evidence="7">ATPase AAA-type core domain-containing protein</fullName>
    </recommendedName>
</protein>
<evidence type="ECO:0000259" key="3">
    <source>
        <dbReference type="Pfam" id="PF22942"/>
    </source>
</evidence>
<comment type="caution">
    <text evidence="5">The sequence shown here is derived from an EMBL/GenBank/DDBJ whole genome shotgun (WGS) entry which is preliminary data.</text>
</comment>
<dbReference type="Gene3D" id="3.40.50.300">
    <property type="entry name" value="P-loop containing nucleotide triphosphate hydrolases"/>
    <property type="match status" value="1"/>
</dbReference>
<gene>
    <name evidence="5" type="ORF">FZEAL_330</name>
</gene>
<feature type="region of interest" description="Disordered" evidence="1">
    <location>
        <begin position="1"/>
        <end position="33"/>
    </location>
</feature>
<reference evidence="5" key="2">
    <citation type="submission" date="2020-05" db="EMBL/GenBank/DDBJ databases">
        <authorList>
            <person name="Kim H.-S."/>
            <person name="Proctor R.H."/>
            <person name="Brown D.W."/>
        </authorList>
    </citation>
    <scope>NUCLEOTIDE SEQUENCE</scope>
    <source>
        <strain evidence="5">NRRL 22465</strain>
    </source>
</reference>
<feature type="domain" description="ATPase AAA-type core" evidence="2">
    <location>
        <begin position="488"/>
        <end position="586"/>
    </location>
</feature>
<proteinExistence type="predicted"/>